<name>A0A067SFB2_GALM3</name>
<keyword evidence="2" id="KW-1185">Reference proteome</keyword>
<organism evidence="1 2">
    <name type="scientific">Galerina marginata (strain CBS 339.88)</name>
    <dbReference type="NCBI Taxonomy" id="685588"/>
    <lineage>
        <taxon>Eukaryota</taxon>
        <taxon>Fungi</taxon>
        <taxon>Dikarya</taxon>
        <taxon>Basidiomycota</taxon>
        <taxon>Agaricomycotina</taxon>
        <taxon>Agaricomycetes</taxon>
        <taxon>Agaricomycetidae</taxon>
        <taxon>Agaricales</taxon>
        <taxon>Agaricineae</taxon>
        <taxon>Strophariaceae</taxon>
        <taxon>Galerina</taxon>
    </lineage>
</organism>
<gene>
    <name evidence="1" type="ORF">GALMADRAFT_917502</name>
</gene>
<evidence type="ECO:0000313" key="1">
    <source>
        <dbReference type="EMBL" id="KDR69630.1"/>
    </source>
</evidence>
<protein>
    <submittedName>
        <fullName evidence="1">Uncharacterized protein</fullName>
    </submittedName>
</protein>
<dbReference type="AlphaFoldDB" id="A0A067SFB2"/>
<dbReference type="Proteomes" id="UP000027222">
    <property type="component" value="Unassembled WGS sequence"/>
</dbReference>
<dbReference type="EMBL" id="KL142401">
    <property type="protein sequence ID" value="KDR69630.1"/>
    <property type="molecule type" value="Genomic_DNA"/>
</dbReference>
<proteinExistence type="predicted"/>
<dbReference type="HOGENOM" id="CLU_2026908_0_0_1"/>
<evidence type="ECO:0000313" key="2">
    <source>
        <dbReference type="Proteomes" id="UP000027222"/>
    </source>
</evidence>
<reference evidence="2" key="1">
    <citation type="journal article" date="2014" name="Proc. Natl. Acad. Sci. U.S.A.">
        <title>Extensive sampling of basidiomycete genomes demonstrates inadequacy of the white-rot/brown-rot paradigm for wood decay fungi.</title>
        <authorList>
            <person name="Riley R."/>
            <person name="Salamov A.A."/>
            <person name="Brown D.W."/>
            <person name="Nagy L.G."/>
            <person name="Floudas D."/>
            <person name="Held B.W."/>
            <person name="Levasseur A."/>
            <person name="Lombard V."/>
            <person name="Morin E."/>
            <person name="Otillar R."/>
            <person name="Lindquist E.A."/>
            <person name="Sun H."/>
            <person name="LaButti K.M."/>
            <person name="Schmutz J."/>
            <person name="Jabbour D."/>
            <person name="Luo H."/>
            <person name="Baker S.E."/>
            <person name="Pisabarro A.G."/>
            <person name="Walton J.D."/>
            <person name="Blanchette R.A."/>
            <person name="Henrissat B."/>
            <person name="Martin F."/>
            <person name="Cullen D."/>
            <person name="Hibbett D.S."/>
            <person name="Grigoriev I.V."/>
        </authorList>
    </citation>
    <scope>NUCLEOTIDE SEQUENCE [LARGE SCALE GENOMIC DNA]</scope>
    <source>
        <strain evidence="2">CBS 339.88</strain>
    </source>
</reference>
<sequence length="122" mass="13818">MPRSTASLEPYHRLHTLTTAMMRRTWSAIHPYPCLHLTSPPFLLSEQRQVPLSLAARGVSRYFGRGHVLSQAICQLWHSMIITGRNDLLALPLHRSPCYRLIAPLVNAVCNLVGRRANLIKI</sequence>
<accession>A0A067SFB2</accession>